<feature type="compositionally biased region" description="Low complexity" evidence="1">
    <location>
        <begin position="116"/>
        <end position="125"/>
    </location>
</feature>
<keyword evidence="5" id="KW-1185">Reference proteome</keyword>
<evidence type="ECO:0000313" key="5">
    <source>
        <dbReference type="Proteomes" id="UP000285575"/>
    </source>
</evidence>
<keyword evidence="2" id="KW-0732">Signal</keyword>
<dbReference type="PANTHER" id="PTHR43135">
    <property type="entry name" value="ALPHA-D-RIBOSE 1-METHYLPHOSPHONATE 5-TRIPHOSPHATE DIPHOSPHATASE"/>
    <property type="match status" value="1"/>
</dbReference>
<dbReference type="Proteomes" id="UP000285575">
    <property type="component" value="Unassembled WGS sequence"/>
</dbReference>
<feature type="chain" id="PRO_5019245105" evidence="2">
    <location>
        <begin position="20"/>
        <end position="1076"/>
    </location>
</feature>
<organism evidence="4 5">
    <name type="scientific">Rubrivivax rivuli</name>
    <dbReference type="NCBI Taxonomy" id="1862385"/>
    <lineage>
        <taxon>Bacteria</taxon>
        <taxon>Pseudomonadati</taxon>
        <taxon>Pseudomonadota</taxon>
        <taxon>Betaproteobacteria</taxon>
        <taxon>Burkholderiales</taxon>
        <taxon>Sphaerotilaceae</taxon>
        <taxon>Rubrivivax</taxon>
    </lineage>
</organism>
<dbReference type="OrthoDB" id="9807210at2"/>
<feature type="region of interest" description="Disordered" evidence="1">
    <location>
        <begin position="116"/>
        <end position="147"/>
    </location>
</feature>
<dbReference type="SUPFAM" id="SSF51556">
    <property type="entry name" value="Metallo-dependent hydrolases"/>
    <property type="match status" value="2"/>
</dbReference>
<evidence type="ECO:0000256" key="2">
    <source>
        <dbReference type="SAM" id="SignalP"/>
    </source>
</evidence>
<dbReference type="Gene3D" id="3.20.20.140">
    <property type="entry name" value="Metal-dependent hydrolases"/>
    <property type="match status" value="2"/>
</dbReference>
<evidence type="ECO:0000259" key="3">
    <source>
        <dbReference type="Pfam" id="PF01979"/>
    </source>
</evidence>
<dbReference type="InterPro" id="IPR011059">
    <property type="entry name" value="Metal-dep_hydrolase_composite"/>
</dbReference>
<reference evidence="4 5" key="1">
    <citation type="submission" date="2019-01" db="EMBL/GenBank/DDBJ databases">
        <authorList>
            <person name="Chen W.-M."/>
        </authorList>
    </citation>
    <scope>NUCLEOTIDE SEQUENCE [LARGE SCALE GENOMIC DNA]</scope>
    <source>
        <strain evidence="4 5">KYPY4</strain>
    </source>
</reference>
<feature type="signal peptide" evidence="2">
    <location>
        <begin position="1"/>
        <end position="19"/>
    </location>
</feature>
<feature type="compositionally biased region" description="Low complexity" evidence="1">
    <location>
        <begin position="132"/>
        <end position="146"/>
    </location>
</feature>
<dbReference type="Pfam" id="PF01979">
    <property type="entry name" value="Amidohydro_1"/>
    <property type="match status" value="1"/>
</dbReference>
<dbReference type="PANTHER" id="PTHR43135:SF3">
    <property type="entry name" value="ALPHA-D-RIBOSE 1-METHYLPHOSPHONATE 5-TRIPHOSPHATE DIPHOSPHATASE"/>
    <property type="match status" value="1"/>
</dbReference>
<feature type="region of interest" description="Disordered" evidence="1">
    <location>
        <begin position="1017"/>
        <end position="1041"/>
    </location>
</feature>
<protein>
    <submittedName>
        <fullName evidence="4">Amidohydrolase</fullName>
    </submittedName>
</protein>
<comment type="caution">
    <text evidence="4">The sequence shown here is derived from an EMBL/GenBank/DDBJ whole genome shotgun (WGS) entry which is preliminary data.</text>
</comment>
<sequence>MHRIKLGLPALLANFAAFAALITLAPPAAAQIGTERLQGLRDNTPRWHAITGARLVLAPGRVVEGGTLVMKDGVIVAAGTGVAVPAGARVWALPGRTVYAGFIDLASPLALPAAMKAAPPTRPGAEPGGVPPAGARPPAASPSGRGLAARNPLVRAEQDVAQQLDWKPDEVRAARELGFTAVLAAPAAGVFRGQGALLALGAPASGDPKSQVIAARVSQHLAFELGTGRDSYPSSLMGAIALMRQTFLDARWQARALAAPATLAAGERLEPNATLQALLPALEGRQPVIHVADDEQDYLRIARLRDEFKLRSVVQGNGFEYRRAAQLKALALPVIVPLAYPARPEVDNPDSALDVSLAALQHWEQAPSNLALIDRAGVPFAVTAAGLRDAKRDFWPRLRQAVRRGLPAERALAGLTTVPAGLVGEAARLGTLEAGRIANLVVARGDLFTSDEAEIELAFVDGRPLATEVAERGDVRGTWAVDGSGETLTITGTRAAPRLQRDGAPCDLAQRGTDWVLRLPCGRPGATGPAAEGAAPPSQVVAALRGDRWAGTLQVGDGPLQAWSARRAAPAAPAPAASAAVALAAADAAVKPPPATWPAGAVSRALPEQPAAVLLRNATVWTVGAAGTLPRADVLVRAGKIAAVGPNLAAPAGATVIDATGRHITPGMIDAHSHVAIARGINEFSHSVTAEVRVADILDATDMTIYRQLAGGTTAANVLHGSANTIGGQNEVIKMRWGGDAAALVFQGAQPGIKFALGENVKRSNFGPGSRYPATRMGVEQVLRDSFAAAEEYAAEWKAFRAAKPGTRTEPRRDLQLDTLVELLERKRAIHVHSYRADEILMFARFAKEKNLEVAAFQHVLEGYKVADEMAAIGAGGSTFSDWWAYKMEVLDAIPHNAALMARAGVVTTLNSDNNELGRRLNTEAAKAIKHGGLSPQEALALVTLNAAKQLGVAARTGSLEVGKDADLVVWNGPPMATTSRVEQTWVDGRRYFDLEADRRQREADAAERARLVAAALRAPRPAASEGGGAPPGGASPPRPNFTDGLNWFHLFDKMRAHRHSYADLGAWHECTEDAR</sequence>
<evidence type="ECO:0000256" key="1">
    <source>
        <dbReference type="SAM" id="MobiDB-lite"/>
    </source>
</evidence>
<proteinExistence type="predicted"/>
<dbReference type="Gene3D" id="2.30.40.10">
    <property type="entry name" value="Urease, subunit C, domain 1"/>
    <property type="match status" value="1"/>
</dbReference>
<dbReference type="InterPro" id="IPR051781">
    <property type="entry name" value="Metallo-dep_Hydrolase"/>
</dbReference>
<keyword evidence="4" id="KW-0378">Hydrolase</keyword>
<dbReference type="CDD" id="cd01309">
    <property type="entry name" value="Met_dep_hydrolase_C"/>
    <property type="match status" value="1"/>
</dbReference>
<dbReference type="SUPFAM" id="SSF51338">
    <property type="entry name" value="Composite domain of metallo-dependent hydrolases"/>
    <property type="match status" value="2"/>
</dbReference>
<feature type="domain" description="Amidohydrolase-related" evidence="3">
    <location>
        <begin position="664"/>
        <end position="990"/>
    </location>
</feature>
<evidence type="ECO:0000313" key="4">
    <source>
        <dbReference type="EMBL" id="RVU47588.1"/>
    </source>
</evidence>
<dbReference type="InterPro" id="IPR032466">
    <property type="entry name" value="Metal_Hydrolase"/>
</dbReference>
<dbReference type="InterPro" id="IPR006680">
    <property type="entry name" value="Amidohydro-rel"/>
</dbReference>
<gene>
    <name evidence="4" type="ORF">EOE66_07590</name>
</gene>
<name>A0A437RLC8_9BURK</name>
<dbReference type="AlphaFoldDB" id="A0A437RLC8"/>
<accession>A0A437RLC8</accession>
<dbReference type="GO" id="GO:0016810">
    <property type="term" value="F:hydrolase activity, acting on carbon-nitrogen (but not peptide) bonds"/>
    <property type="evidence" value="ECO:0007669"/>
    <property type="project" value="InterPro"/>
</dbReference>
<dbReference type="EMBL" id="SACR01000002">
    <property type="protein sequence ID" value="RVU47588.1"/>
    <property type="molecule type" value="Genomic_DNA"/>
</dbReference>
<dbReference type="RefSeq" id="WP_128228049.1">
    <property type="nucleotide sequence ID" value="NZ_SACR01000002.1"/>
</dbReference>